<dbReference type="STRING" id="307507.A0A2V0NP70"/>
<dbReference type="Proteomes" id="UP000247498">
    <property type="component" value="Unassembled WGS sequence"/>
</dbReference>
<dbReference type="PROSITE" id="PS50005">
    <property type="entry name" value="TPR"/>
    <property type="match status" value="2"/>
</dbReference>
<feature type="repeat" description="TPR" evidence="3">
    <location>
        <begin position="139"/>
        <end position="172"/>
    </location>
</feature>
<sequence>MADYEEAVALHKRGSFAQAQQRYRAHLARRPDDARALAQLAVCTLQGGGEYEEAVSLARRAVQLQPGCARLRHTLGRLQEKASPPRWAEAADAYARACEKDPSSVQMLLDLARALKELDRTAAAAEAYARALELAPDHPRAHFKLAMALRAMGRTERAAEHFRRHLEIDPSHAAARFWLAACTGDAADAAACPPDMVAGLFDQYADKFDSHLVEVLSYRTPQLLLDLLLSAAGEAGAPRPWRACADLGCGTGLMGPLLRPHVSGQLVGVDLSAGMCDKARQRAGCYDSVEVGELVEWLRRVKGQQRPGQEEGQQQQQQRTAGAFDLLVAADVLVYIGDLEPLLGAAAGVTGEGSLFALSTELLPETGEGRGYVLQATGRYAHAASYLRDVGARTGWRVAALKRDVIRTNAGKPIHGNLCVLQRAAAGGGGGGGTGE</sequence>
<proteinExistence type="predicted"/>
<dbReference type="SMART" id="SM00028">
    <property type="entry name" value="TPR"/>
    <property type="match status" value="4"/>
</dbReference>
<keyword evidence="2 3" id="KW-0802">TPR repeat</keyword>
<dbReference type="SUPFAM" id="SSF53335">
    <property type="entry name" value="S-adenosyl-L-methionine-dependent methyltransferases"/>
    <property type="match status" value="1"/>
</dbReference>
<dbReference type="OrthoDB" id="3647at2759"/>
<organism evidence="5 6">
    <name type="scientific">Raphidocelis subcapitata</name>
    <dbReference type="NCBI Taxonomy" id="307507"/>
    <lineage>
        <taxon>Eukaryota</taxon>
        <taxon>Viridiplantae</taxon>
        <taxon>Chlorophyta</taxon>
        <taxon>core chlorophytes</taxon>
        <taxon>Chlorophyceae</taxon>
        <taxon>CS clade</taxon>
        <taxon>Sphaeropleales</taxon>
        <taxon>Selenastraceae</taxon>
        <taxon>Raphidocelis</taxon>
    </lineage>
</organism>
<feature type="repeat" description="TPR" evidence="3">
    <location>
        <begin position="105"/>
        <end position="138"/>
    </location>
</feature>
<evidence type="ECO:0000259" key="4">
    <source>
        <dbReference type="Pfam" id="PF08242"/>
    </source>
</evidence>
<evidence type="ECO:0000256" key="1">
    <source>
        <dbReference type="ARBA" id="ARBA00022737"/>
    </source>
</evidence>
<dbReference type="Pfam" id="PF08242">
    <property type="entry name" value="Methyltransf_12"/>
    <property type="match status" value="1"/>
</dbReference>
<evidence type="ECO:0000313" key="6">
    <source>
        <dbReference type="Proteomes" id="UP000247498"/>
    </source>
</evidence>
<dbReference type="InterPro" id="IPR051012">
    <property type="entry name" value="CellSynth/LPSAsmb/PSIAsmb"/>
</dbReference>
<accession>A0A2V0NP70</accession>
<comment type="caution">
    <text evidence="5">The sequence shown here is derived from an EMBL/GenBank/DDBJ whole genome shotgun (WGS) entry which is preliminary data.</text>
</comment>
<dbReference type="Gene3D" id="3.40.50.150">
    <property type="entry name" value="Vaccinia Virus protein VP39"/>
    <property type="match status" value="1"/>
</dbReference>
<dbReference type="EMBL" id="BDRX01000010">
    <property type="protein sequence ID" value="GBF89418.1"/>
    <property type="molecule type" value="Genomic_DNA"/>
</dbReference>
<evidence type="ECO:0000256" key="2">
    <source>
        <dbReference type="ARBA" id="ARBA00022803"/>
    </source>
</evidence>
<reference evidence="5 6" key="1">
    <citation type="journal article" date="2018" name="Sci. Rep.">
        <title>Raphidocelis subcapitata (=Pseudokirchneriella subcapitata) provides an insight into genome evolution and environmental adaptations in the Sphaeropleales.</title>
        <authorList>
            <person name="Suzuki S."/>
            <person name="Yamaguchi H."/>
            <person name="Nakajima N."/>
            <person name="Kawachi M."/>
        </authorList>
    </citation>
    <scope>NUCLEOTIDE SEQUENCE [LARGE SCALE GENOMIC DNA]</scope>
    <source>
        <strain evidence="5 6">NIES-35</strain>
    </source>
</reference>
<dbReference type="PANTHER" id="PTHR45586:SF1">
    <property type="entry name" value="LIPOPOLYSACCHARIDE ASSEMBLY PROTEIN B"/>
    <property type="match status" value="1"/>
</dbReference>
<gene>
    <name evidence="5" type="ORF">Rsub_01990</name>
</gene>
<dbReference type="InterPro" id="IPR011990">
    <property type="entry name" value="TPR-like_helical_dom_sf"/>
</dbReference>
<keyword evidence="6" id="KW-1185">Reference proteome</keyword>
<protein>
    <recommendedName>
        <fullName evidence="4">Methyltransferase type 12 domain-containing protein</fullName>
    </recommendedName>
</protein>
<dbReference type="Pfam" id="PF13432">
    <property type="entry name" value="TPR_16"/>
    <property type="match status" value="2"/>
</dbReference>
<dbReference type="AlphaFoldDB" id="A0A2V0NP70"/>
<dbReference type="InterPro" id="IPR019734">
    <property type="entry name" value="TPR_rpt"/>
</dbReference>
<evidence type="ECO:0000256" key="3">
    <source>
        <dbReference type="PROSITE-ProRule" id="PRU00339"/>
    </source>
</evidence>
<dbReference type="SUPFAM" id="SSF48452">
    <property type="entry name" value="TPR-like"/>
    <property type="match status" value="1"/>
</dbReference>
<keyword evidence="1" id="KW-0677">Repeat</keyword>
<dbReference type="InterPro" id="IPR013217">
    <property type="entry name" value="Methyltransf_12"/>
</dbReference>
<evidence type="ECO:0000313" key="5">
    <source>
        <dbReference type="EMBL" id="GBF89418.1"/>
    </source>
</evidence>
<dbReference type="Gene3D" id="1.25.40.10">
    <property type="entry name" value="Tetratricopeptide repeat domain"/>
    <property type="match status" value="2"/>
</dbReference>
<dbReference type="CDD" id="cd02440">
    <property type="entry name" value="AdoMet_MTases"/>
    <property type="match status" value="1"/>
</dbReference>
<name>A0A2V0NP70_9CHLO</name>
<dbReference type="InterPro" id="IPR029063">
    <property type="entry name" value="SAM-dependent_MTases_sf"/>
</dbReference>
<dbReference type="PANTHER" id="PTHR45586">
    <property type="entry name" value="TPR REPEAT-CONTAINING PROTEIN PA4667"/>
    <property type="match status" value="1"/>
</dbReference>
<feature type="domain" description="Methyltransferase type 12" evidence="4">
    <location>
        <begin position="246"/>
        <end position="350"/>
    </location>
</feature>
<dbReference type="InParanoid" id="A0A2V0NP70"/>